<feature type="transmembrane region" description="Helical" evidence="1">
    <location>
        <begin position="117"/>
        <end position="134"/>
    </location>
</feature>
<evidence type="ECO:0000313" key="3">
    <source>
        <dbReference type="Proteomes" id="UP000225972"/>
    </source>
</evidence>
<feature type="transmembrane region" description="Helical" evidence="1">
    <location>
        <begin position="92"/>
        <end position="111"/>
    </location>
</feature>
<dbReference type="AlphaFoldDB" id="A0A238JEI6"/>
<keyword evidence="1" id="KW-0812">Transmembrane</keyword>
<sequence length="144" mass="15301">MTLEQKRLRFGAGVIVGFGVLTWAALVFGVSSPLVLLLDLVTLSGDGAETLGKTPGQMLGAIMAGLCVGLGVIIWVMAGAHLARMPHETRTALLVMIWSWYLVDSSGSILVGAPMNALANLTFLILVVWPIWAARRAERATATE</sequence>
<organism evidence="2 3">
    <name type="scientific">Pelagimonas phthalicica</name>
    <dbReference type="NCBI Taxonomy" id="1037362"/>
    <lineage>
        <taxon>Bacteria</taxon>
        <taxon>Pseudomonadati</taxon>
        <taxon>Pseudomonadota</taxon>
        <taxon>Alphaproteobacteria</taxon>
        <taxon>Rhodobacterales</taxon>
        <taxon>Roseobacteraceae</taxon>
        <taxon>Pelagimonas</taxon>
    </lineage>
</organism>
<reference evidence="3" key="1">
    <citation type="submission" date="2017-05" db="EMBL/GenBank/DDBJ databases">
        <authorList>
            <person name="Rodrigo-Torres L."/>
            <person name="Arahal R. D."/>
            <person name="Lucena T."/>
        </authorList>
    </citation>
    <scope>NUCLEOTIDE SEQUENCE [LARGE SCALE GENOMIC DNA]</scope>
    <source>
        <strain evidence="3">CECT 8649</strain>
    </source>
</reference>
<proteinExistence type="predicted"/>
<dbReference type="Proteomes" id="UP000225972">
    <property type="component" value="Unassembled WGS sequence"/>
</dbReference>
<evidence type="ECO:0000313" key="2">
    <source>
        <dbReference type="EMBL" id="SMX28256.1"/>
    </source>
</evidence>
<dbReference type="EMBL" id="FXXP01000002">
    <property type="protein sequence ID" value="SMX28256.1"/>
    <property type="molecule type" value="Genomic_DNA"/>
</dbReference>
<gene>
    <name evidence="2" type="ORF">TRP8649_02372</name>
</gene>
<feature type="transmembrane region" description="Helical" evidence="1">
    <location>
        <begin position="12"/>
        <end position="38"/>
    </location>
</feature>
<feature type="transmembrane region" description="Helical" evidence="1">
    <location>
        <begin position="58"/>
        <end position="80"/>
    </location>
</feature>
<accession>A0A238JEI6</accession>
<evidence type="ECO:0000256" key="1">
    <source>
        <dbReference type="SAM" id="Phobius"/>
    </source>
</evidence>
<keyword evidence="1" id="KW-1133">Transmembrane helix</keyword>
<dbReference type="OrthoDB" id="330925at2"/>
<keyword evidence="3" id="KW-1185">Reference proteome</keyword>
<keyword evidence="1" id="KW-0472">Membrane</keyword>
<name>A0A238JEI6_9RHOB</name>
<protein>
    <submittedName>
        <fullName evidence="2">Uncharacterized protein</fullName>
    </submittedName>
</protein>
<dbReference type="RefSeq" id="WP_099245473.1">
    <property type="nucleotide sequence ID" value="NZ_FXXP01000002.1"/>
</dbReference>